<accession>A0A0G0ASF1</accession>
<organism evidence="2 3">
    <name type="scientific">Candidatus Gottesmanbacteria bacterium GW2011_GWA1_34_13</name>
    <dbReference type="NCBI Taxonomy" id="1618434"/>
    <lineage>
        <taxon>Bacteria</taxon>
        <taxon>Candidatus Gottesmaniibacteriota</taxon>
    </lineage>
</organism>
<dbReference type="GO" id="GO:0016747">
    <property type="term" value="F:acyltransferase activity, transferring groups other than amino-acyl groups"/>
    <property type="evidence" value="ECO:0007669"/>
    <property type="project" value="InterPro"/>
</dbReference>
<dbReference type="Pfam" id="PF13302">
    <property type="entry name" value="Acetyltransf_3"/>
    <property type="match status" value="1"/>
</dbReference>
<proteinExistence type="predicted"/>
<dbReference type="STRING" id="1618434.UR52_C0001G0073"/>
<dbReference type="AlphaFoldDB" id="A0A0G0ASF1"/>
<dbReference type="Proteomes" id="UP000034176">
    <property type="component" value="Unassembled WGS sequence"/>
</dbReference>
<dbReference type="InterPro" id="IPR016181">
    <property type="entry name" value="Acyl_CoA_acyltransferase"/>
</dbReference>
<protein>
    <recommendedName>
        <fullName evidence="1">N-acetyltransferase domain-containing protein</fullName>
    </recommendedName>
</protein>
<dbReference type="PROSITE" id="PS51186">
    <property type="entry name" value="GNAT"/>
    <property type="match status" value="1"/>
</dbReference>
<dbReference type="SUPFAM" id="SSF55729">
    <property type="entry name" value="Acyl-CoA N-acyltransferases (Nat)"/>
    <property type="match status" value="1"/>
</dbReference>
<evidence type="ECO:0000313" key="2">
    <source>
        <dbReference type="EMBL" id="KKP59993.1"/>
    </source>
</evidence>
<reference evidence="2 3" key="1">
    <citation type="journal article" date="2015" name="Nature">
        <title>rRNA introns, odd ribosomes, and small enigmatic genomes across a large radiation of phyla.</title>
        <authorList>
            <person name="Brown C.T."/>
            <person name="Hug L.A."/>
            <person name="Thomas B.C."/>
            <person name="Sharon I."/>
            <person name="Castelle C.J."/>
            <person name="Singh A."/>
            <person name="Wilkins M.J."/>
            <person name="Williams K.H."/>
            <person name="Banfield J.F."/>
        </authorList>
    </citation>
    <scope>NUCLEOTIDE SEQUENCE [LARGE SCALE GENOMIC DNA]</scope>
</reference>
<evidence type="ECO:0000313" key="3">
    <source>
        <dbReference type="Proteomes" id="UP000034176"/>
    </source>
</evidence>
<dbReference type="InterPro" id="IPR000182">
    <property type="entry name" value="GNAT_dom"/>
</dbReference>
<gene>
    <name evidence="2" type="ORF">UR52_C0001G0073</name>
</gene>
<evidence type="ECO:0000259" key="1">
    <source>
        <dbReference type="PROSITE" id="PS51186"/>
    </source>
</evidence>
<sequence>MNNLSIRKAKLSDAKSLLLIRNQKHVRNKSINTELIQFSQHIKWYKKFLDNSNNYIFLLEVNLKYSENIIIGYCRYNLARNIYYLSIGIDKRFLNQGYGSYFLQKTLKLVKTRKIPIKAKIKKNNIISLKIFQKNNFSIFRSNSFYYYLVVNSLVHN</sequence>
<comment type="caution">
    <text evidence="2">The sequence shown here is derived from an EMBL/GenBank/DDBJ whole genome shotgun (WGS) entry which is preliminary data.</text>
</comment>
<feature type="domain" description="N-acetyltransferase" evidence="1">
    <location>
        <begin position="4"/>
        <end position="157"/>
    </location>
</feature>
<name>A0A0G0ASF1_9BACT</name>
<dbReference type="Gene3D" id="3.40.630.30">
    <property type="match status" value="1"/>
</dbReference>
<dbReference type="EMBL" id="LBPN01000001">
    <property type="protein sequence ID" value="KKP59993.1"/>
    <property type="molecule type" value="Genomic_DNA"/>
</dbReference>